<evidence type="ECO:0000313" key="3">
    <source>
        <dbReference type="Proteomes" id="UP000199199"/>
    </source>
</evidence>
<keyword evidence="3" id="KW-1185">Reference proteome</keyword>
<evidence type="ECO:0000259" key="1">
    <source>
        <dbReference type="Pfam" id="PF26481"/>
    </source>
</evidence>
<organism evidence="2 3">
    <name type="scientific">Halostagnicola kamekurae</name>
    <dbReference type="NCBI Taxonomy" id="619731"/>
    <lineage>
        <taxon>Archaea</taxon>
        <taxon>Methanobacteriati</taxon>
        <taxon>Methanobacteriota</taxon>
        <taxon>Stenosarchaea group</taxon>
        <taxon>Halobacteria</taxon>
        <taxon>Halobacteriales</taxon>
        <taxon>Natrialbaceae</taxon>
        <taxon>Halostagnicola</taxon>
    </lineage>
</organism>
<proteinExistence type="predicted"/>
<dbReference type="AlphaFoldDB" id="A0A1I6V626"/>
<protein>
    <recommendedName>
        <fullName evidence="1">DUF8154 domain-containing protein</fullName>
    </recommendedName>
</protein>
<dbReference type="Pfam" id="PF26481">
    <property type="entry name" value="DUF8154"/>
    <property type="match status" value="1"/>
</dbReference>
<name>A0A1I6V626_9EURY</name>
<gene>
    <name evidence="2" type="ORF">SAMN04488556_0087</name>
</gene>
<reference evidence="3" key="1">
    <citation type="submission" date="2016-10" db="EMBL/GenBank/DDBJ databases">
        <authorList>
            <person name="Varghese N."/>
            <person name="Submissions S."/>
        </authorList>
    </citation>
    <scope>NUCLEOTIDE SEQUENCE [LARGE SCALE GENOMIC DNA]</scope>
    <source>
        <strain evidence="3">DSM 22427</strain>
    </source>
</reference>
<dbReference type="OrthoDB" id="237859at2157"/>
<dbReference type="Proteomes" id="UP000199199">
    <property type="component" value="Unassembled WGS sequence"/>
</dbReference>
<feature type="domain" description="DUF8154" evidence="1">
    <location>
        <begin position="1"/>
        <end position="163"/>
    </location>
</feature>
<dbReference type="RefSeq" id="WP_175507279.1">
    <property type="nucleotide sequence ID" value="NZ_FOZS01000011.1"/>
</dbReference>
<accession>A0A1I6V626</accession>
<evidence type="ECO:0000313" key="2">
    <source>
        <dbReference type="EMBL" id="SFT09218.1"/>
    </source>
</evidence>
<dbReference type="InterPro" id="IPR058467">
    <property type="entry name" value="DUF8154"/>
</dbReference>
<sequence length="165" mass="18741">MDDSYVDKALTDAEVAFQQTRGQTGESDLDVSNTALVQLRKACRLLEAARTLREQNGYYTVVIEASFVAAERSIQFYLLHRGHASGEDLRYEHTEVYQQGATVNLFSQEFADRLTQLWKQNRAEVYYRETVASAEQADAMLALAEAVHRYILNAATLRYECVCSQ</sequence>
<dbReference type="EMBL" id="FOZS01000011">
    <property type="protein sequence ID" value="SFT09218.1"/>
    <property type="molecule type" value="Genomic_DNA"/>
</dbReference>